<keyword evidence="2" id="KW-1185">Reference proteome</keyword>
<reference evidence="1 2" key="1">
    <citation type="submission" date="2017-06" db="EMBL/GenBank/DDBJ databases">
        <title>Comparative genomic analysis of Ambrosia Fusariam Clade fungi.</title>
        <authorList>
            <person name="Stajich J.E."/>
            <person name="Carrillo J."/>
            <person name="Kijimoto T."/>
            <person name="Eskalen A."/>
            <person name="O'Donnell K."/>
            <person name="Kasson M."/>
        </authorList>
    </citation>
    <scope>NUCLEOTIDE SEQUENCE [LARGE SCALE GENOMIC DNA]</scope>
    <source>
        <strain evidence="1 2">NRRL62584</strain>
    </source>
</reference>
<evidence type="ECO:0000313" key="1">
    <source>
        <dbReference type="EMBL" id="RSL38444.1"/>
    </source>
</evidence>
<protein>
    <submittedName>
        <fullName evidence="1">Uncharacterized protein</fullName>
    </submittedName>
</protein>
<evidence type="ECO:0000313" key="2">
    <source>
        <dbReference type="Proteomes" id="UP000288168"/>
    </source>
</evidence>
<dbReference type="EMBL" id="NKCI01000849">
    <property type="protein sequence ID" value="RSL38444.1"/>
    <property type="molecule type" value="Genomic_DNA"/>
</dbReference>
<proteinExistence type="predicted"/>
<organism evidence="1 2">
    <name type="scientific">Fusarium duplospermum</name>
    <dbReference type="NCBI Taxonomy" id="1325734"/>
    <lineage>
        <taxon>Eukaryota</taxon>
        <taxon>Fungi</taxon>
        <taxon>Dikarya</taxon>
        <taxon>Ascomycota</taxon>
        <taxon>Pezizomycotina</taxon>
        <taxon>Sordariomycetes</taxon>
        <taxon>Hypocreomycetidae</taxon>
        <taxon>Hypocreales</taxon>
        <taxon>Nectriaceae</taxon>
        <taxon>Fusarium</taxon>
        <taxon>Fusarium solani species complex</taxon>
    </lineage>
</organism>
<dbReference type="Proteomes" id="UP000288168">
    <property type="component" value="Unassembled WGS sequence"/>
</dbReference>
<comment type="caution">
    <text evidence="1">The sequence shown here is derived from an EMBL/GenBank/DDBJ whole genome shotgun (WGS) entry which is preliminary data.</text>
</comment>
<gene>
    <name evidence="1" type="ORF">CEP54_016407</name>
</gene>
<sequence length="251" mass="29227">DIVFRSPAATEPEQEEVRMTLFIKETQTIINQAIGICGASGILDEMPKQTNNSFYGIEKELGNQLCQPYSLYRLEMGLHIPMLLADRFLQSQQFELALSVCHFVLDPAAPGRKSYLSRIWKLLPFKDIQRMPLEDYLLEAISPKSLNNSDAVKIVTDWRNNAFWPQLVARSRPLAYMKWIVIKYKEILIAYGDFYFRRSTLESIPNAIRMYVLASRMYGPWGQKIPRRHNIWQFAEILHLSCLNYYITPIV</sequence>
<accession>A0A428NCC6</accession>
<dbReference type="STRING" id="1325734.A0A428NCC6"/>
<dbReference type="OrthoDB" id="4940706at2759"/>
<feature type="non-terminal residue" evidence="1">
    <location>
        <position position="1"/>
    </location>
</feature>
<dbReference type="AlphaFoldDB" id="A0A428NCC6"/>
<name>A0A428NCC6_9HYPO</name>